<evidence type="ECO:0000259" key="10">
    <source>
        <dbReference type="PROSITE" id="PS50600"/>
    </source>
</evidence>
<gene>
    <name evidence="11" type="ORF">D0Y65_049818</name>
</gene>
<dbReference type="InterPro" id="IPR001611">
    <property type="entry name" value="Leu-rich_rpt"/>
</dbReference>
<dbReference type="GO" id="GO:0043531">
    <property type="term" value="F:ADP binding"/>
    <property type="evidence" value="ECO:0007669"/>
    <property type="project" value="InterPro"/>
</dbReference>
<keyword evidence="12" id="KW-1185">Reference proteome</keyword>
<comment type="function">
    <text evidence="9">Protease that catalyzes two essential functions in the SUMO pathway: processing of full-length SUMOs to their mature forms and deconjugation of SUMO from targeted proteins.</text>
</comment>
<dbReference type="InterPro" id="IPR003653">
    <property type="entry name" value="Peptidase_C48_C"/>
</dbReference>
<dbReference type="InterPro" id="IPR042197">
    <property type="entry name" value="Apaf_helical"/>
</dbReference>
<dbReference type="Gene3D" id="1.10.8.430">
    <property type="entry name" value="Helical domain of apoptotic protease-activating factors"/>
    <property type="match status" value="1"/>
</dbReference>
<dbReference type="Gene3D" id="3.40.50.300">
    <property type="entry name" value="P-loop containing nucleotide triphosphate hydrolases"/>
    <property type="match status" value="1"/>
</dbReference>
<keyword evidence="4" id="KW-0677">Repeat</keyword>
<comment type="similarity">
    <text evidence="1">Belongs to the peptidase C48 family.</text>
</comment>
<dbReference type="GO" id="GO:0006952">
    <property type="term" value="P:defense response"/>
    <property type="evidence" value="ECO:0007669"/>
    <property type="project" value="UniProtKB-KW"/>
</dbReference>
<dbReference type="GO" id="GO:0006508">
    <property type="term" value="P:proteolysis"/>
    <property type="evidence" value="ECO:0007669"/>
    <property type="project" value="UniProtKB-KW"/>
</dbReference>
<evidence type="ECO:0000313" key="12">
    <source>
        <dbReference type="Proteomes" id="UP000289340"/>
    </source>
</evidence>
<comment type="caution">
    <text evidence="11">The sequence shown here is derived from an EMBL/GenBank/DDBJ whole genome shotgun (WGS) entry which is preliminary data.</text>
</comment>
<dbReference type="Pfam" id="PF23247">
    <property type="entry name" value="LRR_RPS2"/>
    <property type="match status" value="1"/>
</dbReference>
<dbReference type="Gene3D" id="3.80.10.10">
    <property type="entry name" value="Ribonuclease Inhibitor"/>
    <property type="match status" value="2"/>
</dbReference>
<dbReference type="InterPro" id="IPR002182">
    <property type="entry name" value="NB-ARC"/>
</dbReference>
<dbReference type="FunFam" id="3.30.310.130:FF:000006">
    <property type="entry name" value="Probable ubiquitin-like-specific protease 2B"/>
    <property type="match status" value="1"/>
</dbReference>
<dbReference type="InterPro" id="IPR003591">
    <property type="entry name" value="Leu-rich_rpt_typical-subtyp"/>
</dbReference>
<evidence type="ECO:0000256" key="7">
    <source>
        <dbReference type="ARBA" id="ARBA00022807"/>
    </source>
</evidence>
<dbReference type="InterPro" id="IPR038765">
    <property type="entry name" value="Papain-like_cys_pep_sf"/>
</dbReference>
<keyword evidence="5" id="KW-0833">Ubl conjugation pathway</keyword>
<sequence>MDEACSSRRKRGGRPKSKYWNEAEKLEGKNMWKCNHCKHEFAGGATRIEEHITGKGNNITKCPKYGAHEEDKFNLGDQIVEHDSAAFEKAFFYPKGDPDAVCIRKSDIELLQPEKCLNDNIIDFYIKYLINKLPTDKQDRFHFFNCFFFPKLVDLSTDNPSIASDGKAAFQRVSKLTRKVNLFEKNYIFIPINYSLHWSLIVICHPAEVMTCYRDEETKGSPKEACILHMDSRKGIHQDLHNVFQSYLCEEWKERHNNVRDDVSPKFLDLPFLPLELPQQQNAYDCGIFLLHYVERFLEQAPINFNRSTKFSVPPPDASLKRSHIQKLLIDSLHQSRSTNELPKPFDLDFEFYEFSEENPWVSPDEEVKEMCTPQVYPSNLPNITAEGDNKMIVGGSVNPQNNTQLSAALLGGDVEDHAVNGGSNGDDALTINKLLSNPAREEDYFDKRLPCRESQGNKCKTQDDDCLDKIKDPKKRAIHMVTIFCFVYIFCCIEAAEGDNKMIVGGSVNPQNNTQLSAALLGGDVEDHVVNGGSNGDDALTINKLLSNLAREEDYFDKRLQWQEFQGNKRKRQDDDWFDKLKDLKERVIDVKNLLHQFGSTNELPKPSELDFEFYELLKEIPWVSRDGEVKEMWDFLEDEEVFIIGIDGMGGVGKTFMATHIKNEIKRKGTFKDVFWLTVSYDFTTFKLQHHIAETIQVKLYGDEMTRATILTSELEKREKTLLILDDVWDYIDLQKVGIPLKVNGIKLIITTRLRHLCQQMDCLPNNIITIFPFEEKEAWELFLLKLGHRGTPARLPPHVLKIARSVVMKCEGLPLGISVMARTMKGKDELHWWRHALNKLDRLEMGEEVLSVLKRSYDNLIEKDIQKCFLQSALFPNDIWKEEWVMMVVESGLLNGKRSLEEKFDEGRVIMDKLINHSLLLDGWRLRMNGLVRKMACHILNVNHTYLIKCHEKLRKIPQMREWTADLEAVSLAGNEIEEIAEGTSPDCPRLSTLILSHNLISHIPKCFFRHMNALTLLDLSYNDELTSLPKSLSKLRSLTSLVLRQCYQLEYIPPLGDLQALSRLDISGCDSLLRVPEGLQNLKKLQCLNLSRNLYLSLLPGCALPGLRNMQYLDLRGWSGIKVEDVKGMTKLECFAGSFLDQDNYNRYVQEIQDTGYGPQTYIIYFGKFKTATPGFCEDSIYVEFKLRRVWFGDCDELPYLLPRDLAELLVSGNHQWKCLCAALSSNGSLSLKDITIGHCTKLKSLFCVSCSLCTNIQNLKSLKLYNLDSLSVICKEDVADLTQFLYLRGVFSHLKELSIHGCHQIEKLLTPGLVPQLQNLESISVQDCKSIKEIFAGDSSDNIALPKLTNLELDMLPELKTVCKGILLINSEDILHINDCPNYEKPRIGRV</sequence>
<evidence type="ECO:0000256" key="2">
    <source>
        <dbReference type="ARBA" id="ARBA00022614"/>
    </source>
</evidence>
<dbReference type="PROSITE" id="PS50600">
    <property type="entry name" value="ULP_PROTEASE"/>
    <property type="match status" value="1"/>
</dbReference>
<dbReference type="Pfam" id="PF02902">
    <property type="entry name" value="Peptidase_C48"/>
    <property type="match status" value="1"/>
</dbReference>
<dbReference type="SUPFAM" id="SSF52058">
    <property type="entry name" value="L domain-like"/>
    <property type="match status" value="1"/>
</dbReference>
<dbReference type="PANTHER" id="PTHR47764:SF12">
    <property type="entry name" value="ULP1 PROTEASE FAMILY, CARBOXY-TERMINAL DOMAIN PROTEIN"/>
    <property type="match status" value="1"/>
</dbReference>
<keyword evidence="2" id="KW-0433">Leucine-rich repeat</keyword>
<evidence type="ECO:0000256" key="6">
    <source>
        <dbReference type="ARBA" id="ARBA00022801"/>
    </source>
</evidence>
<keyword evidence="3 11" id="KW-0645">Protease</keyword>
<dbReference type="Pfam" id="PF13855">
    <property type="entry name" value="LRR_8"/>
    <property type="match status" value="1"/>
</dbReference>
<dbReference type="FunFam" id="3.40.50.300:FF:001091">
    <property type="entry name" value="Probable disease resistance protein At1g61300"/>
    <property type="match status" value="1"/>
</dbReference>
<evidence type="ECO:0000256" key="5">
    <source>
        <dbReference type="ARBA" id="ARBA00022786"/>
    </source>
</evidence>
<dbReference type="PROSITE" id="PS51450">
    <property type="entry name" value="LRR"/>
    <property type="match status" value="1"/>
</dbReference>
<name>A0A445FYQ0_GLYSO</name>
<dbReference type="Gene3D" id="3.30.310.130">
    <property type="entry name" value="Ubiquitin-related"/>
    <property type="match status" value="1"/>
</dbReference>
<evidence type="ECO:0000256" key="4">
    <source>
        <dbReference type="ARBA" id="ARBA00022737"/>
    </source>
</evidence>
<proteinExistence type="inferred from homology"/>
<dbReference type="InterPro" id="IPR057135">
    <property type="entry name" value="At4g27190-like_LRR"/>
</dbReference>
<dbReference type="Proteomes" id="UP000289340">
    <property type="component" value="Chromosome 18"/>
</dbReference>
<accession>A0A445FYQ0</accession>
<keyword evidence="7" id="KW-0788">Thiol protease</keyword>
<evidence type="ECO:0000256" key="9">
    <source>
        <dbReference type="ARBA" id="ARBA00057729"/>
    </source>
</evidence>
<dbReference type="SUPFAM" id="SSF54001">
    <property type="entry name" value="Cysteine proteinases"/>
    <property type="match status" value="1"/>
</dbReference>
<dbReference type="PRINTS" id="PR00364">
    <property type="entry name" value="DISEASERSIST"/>
</dbReference>
<keyword evidence="8" id="KW-0611">Plant defense</keyword>
<evidence type="ECO:0000256" key="1">
    <source>
        <dbReference type="ARBA" id="ARBA00005234"/>
    </source>
</evidence>
<dbReference type="Gene3D" id="1.10.418.20">
    <property type="match status" value="1"/>
</dbReference>
<dbReference type="SUPFAM" id="SSF52540">
    <property type="entry name" value="P-loop containing nucleoside triphosphate hydrolases"/>
    <property type="match status" value="1"/>
</dbReference>
<dbReference type="InterPro" id="IPR027417">
    <property type="entry name" value="P-loop_NTPase"/>
</dbReference>
<dbReference type="SMART" id="SM00369">
    <property type="entry name" value="LRR_TYP"/>
    <property type="match status" value="3"/>
</dbReference>
<evidence type="ECO:0000256" key="3">
    <source>
        <dbReference type="ARBA" id="ARBA00022670"/>
    </source>
</evidence>
<evidence type="ECO:0000256" key="8">
    <source>
        <dbReference type="ARBA" id="ARBA00022821"/>
    </source>
</evidence>
<dbReference type="InterPro" id="IPR032675">
    <property type="entry name" value="LRR_dom_sf"/>
</dbReference>
<protein>
    <submittedName>
        <fullName evidence="11">Putative ubiquitin-like-specific protease 2B isoform A</fullName>
    </submittedName>
</protein>
<reference evidence="11 12" key="1">
    <citation type="submission" date="2018-09" db="EMBL/GenBank/DDBJ databases">
        <title>A high-quality reference genome of wild soybean provides a powerful tool to mine soybean genomes.</title>
        <authorList>
            <person name="Xie M."/>
            <person name="Chung C.Y.L."/>
            <person name="Li M.-W."/>
            <person name="Wong F.-L."/>
            <person name="Chan T.-F."/>
            <person name="Lam H.-M."/>
        </authorList>
    </citation>
    <scope>NUCLEOTIDE SEQUENCE [LARGE SCALE GENOMIC DNA]</scope>
    <source>
        <strain evidence="12">cv. W05</strain>
        <tissue evidence="11">Hypocotyl of etiolated seedlings</tissue>
    </source>
</reference>
<evidence type="ECO:0000313" key="11">
    <source>
        <dbReference type="EMBL" id="RZB54065.1"/>
    </source>
</evidence>
<dbReference type="PANTHER" id="PTHR47764">
    <property type="entry name" value="UBIQUITIN-LIKE-SPECIFIC PROTEASE 2B-RELATED"/>
    <property type="match status" value="1"/>
</dbReference>
<dbReference type="EMBL" id="QZWG01000018">
    <property type="protein sequence ID" value="RZB54065.1"/>
    <property type="molecule type" value="Genomic_DNA"/>
</dbReference>
<keyword evidence="6" id="KW-0378">Hydrolase</keyword>
<dbReference type="Pfam" id="PF00931">
    <property type="entry name" value="NB-ARC"/>
    <property type="match status" value="1"/>
</dbReference>
<feature type="domain" description="Ubiquitin-like protease family profile" evidence="10">
    <location>
        <begin position="101"/>
        <end position="297"/>
    </location>
</feature>
<organism evidence="11 12">
    <name type="scientific">Glycine soja</name>
    <name type="common">Wild soybean</name>
    <dbReference type="NCBI Taxonomy" id="3848"/>
    <lineage>
        <taxon>Eukaryota</taxon>
        <taxon>Viridiplantae</taxon>
        <taxon>Streptophyta</taxon>
        <taxon>Embryophyta</taxon>
        <taxon>Tracheophyta</taxon>
        <taxon>Spermatophyta</taxon>
        <taxon>Magnoliopsida</taxon>
        <taxon>eudicotyledons</taxon>
        <taxon>Gunneridae</taxon>
        <taxon>Pentapetalae</taxon>
        <taxon>rosids</taxon>
        <taxon>fabids</taxon>
        <taxon>Fabales</taxon>
        <taxon>Fabaceae</taxon>
        <taxon>Papilionoideae</taxon>
        <taxon>50 kb inversion clade</taxon>
        <taxon>NPAAA clade</taxon>
        <taxon>indigoferoid/millettioid clade</taxon>
        <taxon>Phaseoleae</taxon>
        <taxon>Glycine</taxon>
        <taxon>Glycine subgen. Soja</taxon>
    </lineage>
</organism>
<dbReference type="GO" id="GO:0008234">
    <property type="term" value="F:cysteine-type peptidase activity"/>
    <property type="evidence" value="ECO:0007669"/>
    <property type="project" value="UniProtKB-KW"/>
</dbReference>